<dbReference type="InParanoid" id="A0A068UVB1"/>
<name>A0A068UVB1_COFCA</name>
<dbReference type="Gramene" id="CDP11573">
    <property type="protein sequence ID" value="CDP11573"/>
    <property type="gene ID" value="GSCOC_T00033902001"/>
</dbReference>
<reference evidence="2" key="1">
    <citation type="journal article" date="2014" name="Science">
        <title>The coffee genome provides insight into the convergent evolution of caffeine biosynthesis.</title>
        <authorList>
            <person name="Denoeud F."/>
            <person name="Carretero-Paulet L."/>
            <person name="Dereeper A."/>
            <person name="Droc G."/>
            <person name="Guyot R."/>
            <person name="Pietrella M."/>
            <person name="Zheng C."/>
            <person name="Alberti A."/>
            <person name="Anthony F."/>
            <person name="Aprea G."/>
            <person name="Aury J.M."/>
            <person name="Bento P."/>
            <person name="Bernard M."/>
            <person name="Bocs S."/>
            <person name="Campa C."/>
            <person name="Cenci A."/>
            <person name="Combes M.C."/>
            <person name="Crouzillat D."/>
            <person name="Da Silva C."/>
            <person name="Daddiego L."/>
            <person name="De Bellis F."/>
            <person name="Dussert S."/>
            <person name="Garsmeur O."/>
            <person name="Gayraud T."/>
            <person name="Guignon V."/>
            <person name="Jahn K."/>
            <person name="Jamilloux V."/>
            <person name="Joet T."/>
            <person name="Labadie K."/>
            <person name="Lan T."/>
            <person name="Leclercq J."/>
            <person name="Lepelley M."/>
            <person name="Leroy T."/>
            <person name="Li L.T."/>
            <person name="Librado P."/>
            <person name="Lopez L."/>
            <person name="Munoz A."/>
            <person name="Noel B."/>
            <person name="Pallavicini A."/>
            <person name="Perrotta G."/>
            <person name="Poncet V."/>
            <person name="Pot D."/>
            <person name="Priyono X."/>
            <person name="Rigoreau M."/>
            <person name="Rouard M."/>
            <person name="Rozas J."/>
            <person name="Tranchant-Dubreuil C."/>
            <person name="VanBuren R."/>
            <person name="Zhang Q."/>
            <person name="Andrade A.C."/>
            <person name="Argout X."/>
            <person name="Bertrand B."/>
            <person name="de Kochko A."/>
            <person name="Graziosi G."/>
            <person name="Henry R.J."/>
            <person name="Jayarama X."/>
            <person name="Ming R."/>
            <person name="Nagai C."/>
            <person name="Rounsley S."/>
            <person name="Sankoff D."/>
            <person name="Giuliano G."/>
            <person name="Albert V.A."/>
            <person name="Wincker P."/>
            <person name="Lashermes P."/>
        </authorList>
    </citation>
    <scope>NUCLEOTIDE SEQUENCE [LARGE SCALE GENOMIC DNA]</scope>
    <source>
        <strain evidence="2">cv. DH200-94</strain>
    </source>
</reference>
<evidence type="ECO:0000313" key="2">
    <source>
        <dbReference type="Proteomes" id="UP000295252"/>
    </source>
</evidence>
<dbReference type="AlphaFoldDB" id="A0A068UVB1"/>
<evidence type="ECO:0008006" key="3">
    <source>
        <dbReference type="Google" id="ProtNLM"/>
    </source>
</evidence>
<proteinExistence type="predicted"/>
<gene>
    <name evidence="1" type="ORF">GSCOC_T00033902001</name>
</gene>
<accession>A0A068UVB1</accession>
<organism evidence="1 2">
    <name type="scientific">Coffea canephora</name>
    <name type="common">Robusta coffee</name>
    <dbReference type="NCBI Taxonomy" id="49390"/>
    <lineage>
        <taxon>Eukaryota</taxon>
        <taxon>Viridiplantae</taxon>
        <taxon>Streptophyta</taxon>
        <taxon>Embryophyta</taxon>
        <taxon>Tracheophyta</taxon>
        <taxon>Spermatophyta</taxon>
        <taxon>Magnoliopsida</taxon>
        <taxon>eudicotyledons</taxon>
        <taxon>Gunneridae</taxon>
        <taxon>Pentapetalae</taxon>
        <taxon>asterids</taxon>
        <taxon>lamiids</taxon>
        <taxon>Gentianales</taxon>
        <taxon>Rubiaceae</taxon>
        <taxon>Ixoroideae</taxon>
        <taxon>Gardenieae complex</taxon>
        <taxon>Bertiereae - Coffeeae clade</taxon>
        <taxon>Coffeeae</taxon>
        <taxon>Coffea</taxon>
    </lineage>
</organism>
<protein>
    <recommendedName>
        <fullName evidence="3">Cystatin domain-containing protein</fullName>
    </recommendedName>
</protein>
<dbReference type="EMBL" id="HG739140">
    <property type="protein sequence ID" value="CDP11573.1"/>
    <property type="molecule type" value="Genomic_DNA"/>
</dbReference>
<evidence type="ECO:0000313" key="1">
    <source>
        <dbReference type="EMBL" id="CDP11573.1"/>
    </source>
</evidence>
<keyword evidence="2" id="KW-1185">Reference proteome</keyword>
<dbReference type="Proteomes" id="UP000295252">
    <property type="component" value="Chromosome IX"/>
</dbReference>
<sequence>MTEVKECQCAGVDATLKLGGEINTLPNKCEREDNWIAMDPSKIEEIKKFVEEDYKKRTGNNLMIEFVKTTSKSPSGVIYYGLTFTANDGKEYRAQVKEEVNEELAKQLVCFQPIEVDCY</sequence>